<evidence type="ECO:0000313" key="2">
    <source>
        <dbReference type="Proteomes" id="UP001458880"/>
    </source>
</evidence>
<dbReference type="AlphaFoldDB" id="A0AAW1JVJ5"/>
<dbReference type="EMBL" id="JASPKY010000338">
    <property type="protein sequence ID" value="KAK9708000.1"/>
    <property type="molecule type" value="Genomic_DNA"/>
</dbReference>
<evidence type="ECO:0000313" key="1">
    <source>
        <dbReference type="EMBL" id="KAK9708000.1"/>
    </source>
</evidence>
<comment type="caution">
    <text evidence="1">The sequence shown here is derived from an EMBL/GenBank/DDBJ whole genome shotgun (WGS) entry which is preliminary data.</text>
</comment>
<gene>
    <name evidence="1" type="ORF">QE152_g27506</name>
</gene>
<keyword evidence="2" id="KW-1185">Reference proteome</keyword>
<organism evidence="1 2">
    <name type="scientific">Popillia japonica</name>
    <name type="common">Japanese beetle</name>
    <dbReference type="NCBI Taxonomy" id="7064"/>
    <lineage>
        <taxon>Eukaryota</taxon>
        <taxon>Metazoa</taxon>
        <taxon>Ecdysozoa</taxon>
        <taxon>Arthropoda</taxon>
        <taxon>Hexapoda</taxon>
        <taxon>Insecta</taxon>
        <taxon>Pterygota</taxon>
        <taxon>Neoptera</taxon>
        <taxon>Endopterygota</taxon>
        <taxon>Coleoptera</taxon>
        <taxon>Polyphaga</taxon>
        <taxon>Scarabaeiformia</taxon>
        <taxon>Scarabaeidae</taxon>
        <taxon>Rutelinae</taxon>
        <taxon>Popillia</taxon>
    </lineage>
</organism>
<proteinExistence type="predicted"/>
<reference evidence="1 2" key="1">
    <citation type="journal article" date="2024" name="BMC Genomics">
        <title>De novo assembly and annotation of Popillia japonica's genome with initial clues to its potential as an invasive pest.</title>
        <authorList>
            <person name="Cucini C."/>
            <person name="Boschi S."/>
            <person name="Funari R."/>
            <person name="Cardaioli E."/>
            <person name="Iannotti N."/>
            <person name="Marturano G."/>
            <person name="Paoli F."/>
            <person name="Bruttini M."/>
            <person name="Carapelli A."/>
            <person name="Frati F."/>
            <person name="Nardi F."/>
        </authorList>
    </citation>
    <scope>NUCLEOTIDE SEQUENCE [LARGE SCALE GENOMIC DNA]</scope>
    <source>
        <strain evidence="1">DMR45628</strain>
    </source>
</reference>
<accession>A0AAW1JVJ5</accession>
<protein>
    <submittedName>
        <fullName evidence="1">Uncharacterized protein</fullName>
    </submittedName>
</protein>
<sequence length="72" mass="8627">MPVWKRKKSTPNIFMSRRRLFRTEAKLESWVGSNWQLDSEISFRHRQRNHICTGSGPDTYFVCQVRNLKKAD</sequence>
<name>A0AAW1JVJ5_POPJA</name>
<dbReference type="Proteomes" id="UP001458880">
    <property type="component" value="Unassembled WGS sequence"/>
</dbReference>